<dbReference type="EMBL" id="JACBZS010000001">
    <property type="protein sequence ID" value="NYI71206.1"/>
    <property type="molecule type" value="Genomic_DNA"/>
</dbReference>
<keyword evidence="2" id="KW-0863">Zinc-finger</keyword>
<evidence type="ECO:0000313" key="6">
    <source>
        <dbReference type="EMBL" id="NYI71206.1"/>
    </source>
</evidence>
<feature type="zinc finger region" description="dksA C4-type" evidence="4">
    <location>
        <begin position="90"/>
        <end position="114"/>
    </location>
</feature>
<evidence type="ECO:0000256" key="4">
    <source>
        <dbReference type="PROSITE-ProRule" id="PRU00510"/>
    </source>
</evidence>
<dbReference type="PROSITE" id="PS51128">
    <property type="entry name" value="ZF_DKSA_2"/>
    <property type="match status" value="1"/>
</dbReference>
<proteinExistence type="predicted"/>
<evidence type="ECO:0000256" key="2">
    <source>
        <dbReference type="ARBA" id="ARBA00022771"/>
    </source>
</evidence>
<sequence>MPATTFDDEIRAALAERRAALRALLESHADETERIRSDRDAEYDDEHDLEGSTLSAGWQLLDGLQRKELREIAEVDAALARLADGSYGICAGCGEPIPRDRLRARPAATRCVACASRTR</sequence>
<dbReference type="SUPFAM" id="SSF57716">
    <property type="entry name" value="Glucocorticoid receptor-like (DNA-binding domain)"/>
    <property type="match status" value="1"/>
</dbReference>
<evidence type="ECO:0000259" key="5">
    <source>
        <dbReference type="Pfam" id="PF01258"/>
    </source>
</evidence>
<accession>A0A7Z0D9F1</accession>
<evidence type="ECO:0000256" key="3">
    <source>
        <dbReference type="ARBA" id="ARBA00022833"/>
    </source>
</evidence>
<dbReference type="PANTHER" id="PTHR33823">
    <property type="entry name" value="RNA POLYMERASE-BINDING TRANSCRIPTION FACTOR DKSA-RELATED"/>
    <property type="match status" value="1"/>
</dbReference>
<dbReference type="Gene3D" id="1.20.120.910">
    <property type="entry name" value="DksA, coiled-coil domain"/>
    <property type="match status" value="1"/>
</dbReference>
<dbReference type="Proteomes" id="UP000527616">
    <property type="component" value="Unassembled WGS sequence"/>
</dbReference>
<feature type="domain" description="Zinc finger DksA/TraR C4-type" evidence="5">
    <location>
        <begin position="85"/>
        <end position="117"/>
    </location>
</feature>
<organism evidence="6 7">
    <name type="scientific">Naumannella cuiyingiana</name>
    <dbReference type="NCBI Taxonomy" id="1347891"/>
    <lineage>
        <taxon>Bacteria</taxon>
        <taxon>Bacillati</taxon>
        <taxon>Actinomycetota</taxon>
        <taxon>Actinomycetes</taxon>
        <taxon>Propionibacteriales</taxon>
        <taxon>Propionibacteriaceae</taxon>
        <taxon>Naumannella</taxon>
    </lineage>
</organism>
<dbReference type="RefSeq" id="WP_179445060.1">
    <property type="nucleotide sequence ID" value="NZ_JACBZS010000001.1"/>
</dbReference>
<keyword evidence="1" id="KW-0479">Metal-binding</keyword>
<gene>
    <name evidence="6" type="ORF">GGQ54_001766</name>
</gene>
<evidence type="ECO:0000313" key="7">
    <source>
        <dbReference type="Proteomes" id="UP000527616"/>
    </source>
</evidence>
<keyword evidence="7" id="KW-1185">Reference proteome</keyword>
<evidence type="ECO:0000256" key="1">
    <source>
        <dbReference type="ARBA" id="ARBA00022723"/>
    </source>
</evidence>
<dbReference type="Pfam" id="PF01258">
    <property type="entry name" value="zf-dskA_traR"/>
    <property type="match status" value="1"/>
</dbReference>
<keyword evidence="3" id="KW-0862">Zinc</keyword>
<comment type="caution">
    <text evidence="6">The sequence shown here is derived from an EMBL/GenBank/DDBJ whole genome shotgun (WGS) entry which is preliminary data.</text>
</comment>
<reference evidence="6 7" key="1">
    <citation type="submission" date="2020-07" db="EMBL/GenBank/DDBJ databases">
        <title>Sequencing the genomes of 1000 actinobacteria strains.</title>
        <authorList>
            <person name="Klenk H.-P."/>
        </authorList>
    </citation>
    <scope>NUCLEOTIDE SEQUENCE [LARGE SCALE GENOMIC DNA]</scope>
    <source>
        <strain evidence="6 7">DSM 103164</strain>
    </source>
</reference>
<protein>
    <submittedName>
        <fullName evidence="6">RNA polymerase-binding protein DksA</fullName>
    </submittedName>
</protein>
<dbReference type="GO" id="GO:0008270">
    <property type="term" value="F:zinc ion binding"/>
    <property type="evidence" value="ECO:0007669"/>
    <property type="project" value="UniProtKB-KW"/>
</dbReference>
<dbReference type="AlphaFoldDB" id="A0A7Z0D9F1"/>
<name>A0A7Z0D9F1_9ACTN</name>
<dbReference type="InterPro" id="IPR000962">
    <property type="entry name" value="Znf_DskA_TraR"/>
</dbReference>